<dbReference type="Pfam" id="PF07751">
    <property type="entry name" value="Abi_2"/>
    <property type="match status" value="1"/>
</dbReference>
<gene>
    <name evidence="1" type="ORF">ACFFHW_03825</name>
</gene>
<reference evidence="1 2" key="1">
    <citation type="submission" date="2024-09" db="EMBL/GenBank/DDBJ databases">
        <authorList>
            <person name="Sun Q."/>
            <person name="Mori K."/>
        </authorList>
    </citation>
    <scope>NUCLEOTIDE SEQUENCE [LARGE SCALE GENOMIC DNA]</scope>
    <source>
        <strain evidence="1 2">CCM 7415</strain>
    </source>
</reference>
<comment type="caution">
    <text evidence="1">The sequence shown here is derived from an EMBL/GenBank/DDBJ whole genome shotgun (WGS) entry which is preliminary data.</text>
</comment>
<protein>
    <submittedName>
        <fullName evidence="1">Abi family protein</fullName>
    </submittedName>
</protein>
<evidence type="ECO:0000313" key="1">
    <source>
        <dbReference type="EMBL" id="MFC0267138.1"/>
    </source>
</evidence>
<dbReference type="RefSeq" id="WP_026351664.1">
    <property type="nucleotide sequence ID" value="NZ_JBHLVX010000013.1"/>
</dbReference>
<dbReference type="InterPro" id="IPR011664">
    <property type="entry name" value="Abi_system_AbiD/AbiF-like"/>
</dbReference>
<proteinExistence type="predicted"/>
<evidence type="ECO:0000313" key="2">
    <source>
        <dbReference type="Proteomes" id="UP001589814"/>
    </source>
</evidence>
<dbReference type="PIRSF" id="PIRSF034934">
    <property type="entry name" value="AbiF_AbiD"/>
    <property type="match status" value="1"/>
</dbReference>
<sequence length="321" mass="37804">MTPAAKPWKSFEEQLAILVERGLQVDDREAALSYLARIGYYRLSGYWYPFRQLEISQDDDGRLVKRRLNAFVADSHFREVVDLYVFDKKLRLLALDALERIEMALRVDIAHLLGEQDIHAHENPQCLHGHFSKQLLKKGKAKDKTQHQLWLEKYHQHLHRARREPFVAHYLSKYGRLPIWVAVEVWDFGMMSKLYAGMKQPDQDRIAAKYGATSGRALAEWLRSLNFIRNVSAHHSRLWNINVLERSAPLADDAYWQTLNNARPFFYFCLMQKLMRIICPNSRWHQRFRKLMADFPQTASGAVTLRDVGVIDDWQAWALWR</sequence>
<keyword evidence="2" id="KW-1185">Reference proteome</keyword>
<dbReference type="Proteomes" id="UP001589814">
    <property type="component" value="Unassembled WGS sequence"/>
</dbReference>
<organism evidence="1 2">
    <name type="scientific">Kushneria aurantia</name>
    <dbReference type="NCBI Taxonomy" id="504092"/>
    <lineage>
        <taxon>Bacteria</taxon>
        <taxon>Pseudomonadati</taxon>
        <taxon>Pseudomonadota</taxon>
        <taxon>Gammaproteobacteria</taxon>
        <taxon>Oceanospirillales</taxon>
        <taxon>Halomonadaceae</taxon>
        <taxon>Kushneria</taxon>
    </lineage>
</organism>
<accession>A0ABV6G0G3</accession>
<dbReference type="EMBL" id="JBHLVX010000013">
    <property type="protein sequence ID" value="MFC0267138.1"/>
    <property type="molecule type" value="Genomic_DNA"/>
</dbReference>
<dbReference type="InterPro" id="IPR017034">
    <property type="entry name" value="Abi_system_AbiD/AbiF"/>
</dbReference>
<name>A0ABV6G0G3_9GAMM</name>